<protein>
    <submittedName>
        <fullName evidence="10">ABC transporter ATP-binding protein</fullName>
    </submittedName>
</protein>
<evidence type="ECO:0000259" key="9">
    <source>
        <dbReference type="PROSITE" id="PS50929"/>
    </source>
</evidence>
<dbReference type="Proteomes" id="UP000269331">
    <property type="component" value="Chromosome"/>
</dbReference>
<evidence type="ECO:0000256" key="5">
    <source>
        <dbReference type="ARBA" id="ARBA00022989"/>
    </source>
</evidence>
<dbReference type="RefSeq" id="WP_120171292.1">
    <property type="nucleotide sequence ID" value="NZ_AP018400.1"/>
</dbReference>
<feature type="transmembrane region" description="Helical" evidence="7">
    <location>
        <begin position="136"/>
        <end position="160"/>
    </location>
</feature>
<evidence type="ECO:0000259" key="8">
    <source>
        <dbReference type="PROSITE" id="PS50893"/>
    </source>
</evidence>
<name>A0A2Z5U2A9_9STRE</name>
<dbReference type="InterPro" id="IPR011527">
    <property type="entry name" value="ABC1_TM_dom"/>
</dbReference>
<dbReference type="Gene3D" id="3.40.50.300">
    <property type="entry name" value="P-loop containing nucleotide triphosphate hydrolases"/>
    <property type="match status" value="1"/>
</dbReference>
<keyword evidence="6 7" id="KW-0472">Membrane</keyword>
<dbReference type="Pfam" id="PF00005">
    <property type="entry name" value="ABC_tran"/>
    <property type="match status" value="1"/>
</dbReference>
<gene>
    <name evidence="10" type="ORF">SR187_1460</name>
</gene>
<feature type="transmembrane region" description="Helical" evidence="7">
    <location>
        <begin position="63"/>
        <end position="80"/>
    </location>
</feature>
<evidence type="ECO:0000256" key="2">
    <source>
        <dbReference type="ARBA" id="ARBA00022692"/>
    </source>
</evidence>
<dbReference type="GO" id="GO:0005886">
    <property type="term" value="C:plasma membrane"/>
    <property type="evidence" value="ECO:0007669"/>
    <property type="project" value="UniProtKB-SubCell"/>
</dbReference>
<dbReference type="InterPro" id="IPR036640">
    <property type="entry name" value="ABC1_TM_sf"/>
</dbReference>
<dbReference type="SMART" id="SM00382">
    <property type="entry name" value="AAA"/>
    <property type="match status" value="1"/>
</dbReference>
<dbReference type="InterPro" id="IPR039421">
    <property type="entry name" value="Type_1_exporter"/>
</dbReference>
<sequence>MDKEQEQYSTGMLILRLLKSMKHLLSWIGLAVCFAVLGQVVTVAIPVILVSLAFAGLAGQKISMMWLVLLLVLALLRGAFRYGEHYFGHYVAFHTLATYRKTVFAKLRRLAPAKLDRQDGGQLLKMISEDIEALEVFFAHTLAPICTGVLAAVGLAIYFGVADWKLALLALLTYVFLAIFIPVWFAKGLESLLYQQSMSRKQYVSYFIEGLKGMKDLLQFQQTEQHFSVLATKSQQVNQQEREVAQTNFMQYTLSFLVVGLSVLGFAGLIFDLVGRGQLDLGRGVELLLAFTSSFAPFLELSRLPLGFKRAMNAGRHVYGLLDEPEAEQTGQQVSVTVDEIVISDLDFDYDERETGLFRELSVIFCQPGIIGLVGKSGAGKSTLMKLIMRWYDWQSGQICLSGIDSRQIDKRHLQGSFAYVPQVPQIFKQTIRENLILGRTDVSDEEILELAEKCYMKERILAAPQGLDTVVQSAGDFSAGEGQRLELMRALLKGADCYIFDEPTSNLDSLNEARFIQLIKEYCEGMVFLISHRSSTMACADHILRLEDGQLFSSKEEMVCR</sequence>
<feature type="transmembrane region" description="Helical" evidence="7">
    <location>
        <begin position="166"/>
        <end position="186"/>
    </location>
</feature>
<dbReference type="InterPro" id="IPR027417">
    <property type="entry name" value="P-loop_NTPase"/>
</dbReference>
<evidence type="ECO:0000256" key="3">
    <source>
        <dbReference type="ARBA" id="ARBA00022741"/>
    </source>
</evidence>
<evidence type="ECO:0000313" key="10">
    <source>
        <dbReference type="EMBL" id="BBA91923.1"/>
    </source>
</evidence>
<accession>A0A2Z5U2A9</accession>
<feature type="domain" description="ABC transporter" evidence="8">
    <location>
        <begin position="341"/>
        <end position="562"/>
    </location>
</feature>
<dbReference type="PROSITE" id="PS50893">
    <property type="entry name" value="ABC_TRANSPORTER_2"/>
    <property type="match status" value="1"/>
</dbReference>
<dbReference type="EMBL" id="AP018400">
    <property type="protein sequence ID" value="BBA91923.1"/>
    <property type="molecule type" value="Genomic_DNA"/>
</dbReference>
<proteinExistence type="predicted"/>
<keyword evidence="2 7" id="KW-0812">Transmembrane</keyword>
<dbReference type="PANTHER" id="PTHR24221:SF654">
    <property type="entry name" value="ATP-BINDING CASSETTE SUB-FAMILY B MEMBER 6"/>
    <property type="match status" value="1"/>
</dbReference>
<dbReference type="CDD" id="cd03228">
    <property type="entry name" value="ABCC_MRP_Like"/>
    <property type="match status" value="1"/>
</dbReference>
<reference evidence="10 11" key="1">
    <citation type="journal article" date="2018" name="Genome Biol. Evol.">
        <title>Complete Genome Sequence of Streptococcus ruminantium sp. nov. GUT-187T (=DSM 104980T =JCM 31869T), the Type Strain of S. ruminantium, and Comparison with Genome Sequences of Streptococcus suis Strains.</title>
        <authorList>
            <person name="Tohya M."/>
            <person name="Sekizaki T."/>
            <person name="Miyoshi-Akiyama T."/>
        </authorList>
    </citation>
    <scope>NUCLEOTIDE SEQUENCE [LARGE SCALE GENOMIC DNA]</scope>
    <source>
        <strain evidence="10 11">GUT187T</strain>
    </source>
</reference>
<dbReference type="AlphaFoldDB" id="A0A2Z5U2A9"/>
<evidence type="ECO:0000256" key="4">
    <source>
        <dbReference type="ARBA" id="ARBA00022840"/>
    </source>
</evidence>
<dbReference type="PANTHER" id="PTHR24221">
    <property type="entry name" value="ATP-BINDING CASSETTE SUB-FAMILY B"/>
    <property type="match status" value="1"/>
</dbReference>
<keyword evidence="4 10" id="KW-0067">ATP-binding</keyword>
<comment type="subcellular location">
    <subcellularLocation>
        <location evidence="1">Cell membrane</location>
        <topology evidence="1">Multi-pass membrane protein</topology>
    </subcellularLocation>
</comment>
<feature type="transmembrane region" description="Helical" evidence="7">
    <location>
        <begin position="24"/>
        <end position="57"/>
    </location>
</feature>
<dbReference type="PROSITE" id="PS50929">
    <property type="entry name" value="ABC_TM1F"/>
    <property type="match status" value="1"/>
</dbReference>
<dbReference type="Gene3D" id="1.20.1560.10">
    <property type="entry name" value="ABC transporter type 1, transmembrane domain"/>
    <property type="match status" value="1"/>
</dbReference>
<feature type="domain" description="ABC transmembrane type-1" evidence="9">
    <location>
        <begin position="30"/>
        <end position="304"/>
    </location>
</feature>
<dbReference type="OrthoDB" id="9762778at2"/>
<dbReference type="InterPro" id="IPR003593">
    <property type="entry name" value="AAA+_ATPase"/>
</dbReference>
<dbReference type="Pfam" id="PF00664">
    <property type="entry name" value="ABC_membrane"/>
    <property type="match status" value="1"/>
</dbReference>
<dbReference type="GO" id="GO:0016887">
    <property type="term" value="F:ATP hydrolysis activity"/>
    <property type="evidence" value="ECO:0007669"/>
    <property type="project" value="InterPro"/>
</dbReference>
<evidence type="ECO:0000313" key="11">
    <source>
        <dbReference type="Proteomes" id="UP000269331"/>
    </source>
</evidence>
<dbReference type="GO" id="GO:0140359">
    <property type="term" value="F:ABC-type transporter activity"/>
    <property type="evidence" value="ECO:0007669"/>
    <property type="project" value="InterPro"/>
</dbReference>
<dbReference type="SUPFAM" id="SSF90123">
    <property type="entry name" value="ABC transporter transmembrane region"/>
    <property type="match status" value="1"/>
</dbReference>
<dbReference type="GeneID" id="52228870"/>
<dbReference type="SUPFAM" id="SSF52540">
    <property type="entry name" value="P-loop containing nucleoside triphosphate hydrolases"/>
    <property type="match status" value="1"/>
</dbReference>
<organism evidence="10 11">
    <name type="scientific">Streptococcus ruminantium</name>
    <dbReference type="NCBI Taxonomy" id="1917441"/>
    <lineage>
        <taxon>Bacteria</taxon>
        <taxon>Bacillati</taxon>
        <taxon>Bacillota</taxon>
        <taxon>Bacilli</taxon>
        <taxon>Lactobacillales</taxon>
        <taxon>Streptococcaceae</taxon>
        <taxon>Streptococcus</taxon>
    </lineage>
</organism>
<feature type="transmembrane region" description="Helical" evidence="7">
    <location>
        <begin position="252"/>
        <end position="275"/>
    </location>
</feature>
<evidence type="ECO:0000256" key="6">
    <source>
        <dbReference type="ARBA" id="ARBA00023136"/>
    </source>
</evidence>
<evidence type="ECO:0000256" key="1">
    <source>
        <dbReference type="ARBA" id="ARBA00004651"/>
    </source>
</evidence>
<evidence type="ECO:0000256" key="7">
    <source>
        <dbReference type="SAM" id="Phobius"/>
    </source>
</evidence>
<keyword evidence="5 7" id="KW-1133">Transmembrane helix</keyword>
<dbReference type="KEGG" id="srq:SR187_1460"/>
<keyword evidence="3" id="KW-0547">Nucleotide-binding</keyword>
<dbReference type="GO" id="GO:0005524">
    <property type="term" value="F:ATP binding"/>
    <property type="evidence" value="ECO:0007669"/>
    <property type="project" value="UniProtKB-KW"/>
</dbReference>
<dbReference type="InterPro" id="IPR003439">
    <property type="entry name" value="ABC_transporter-like_ATP-bd"/>
</dbReference>